<evidence type="ECO:0000313" key="1">
    <source>
        <dbReference type="EMBL" id="SHL01201.1"/>
    </source>
</evidence>
<gene>
    <name evidence="1" type="ORF">SAMN02746009_01942</name>
</gene>
<name>A0A1M6X5K5_9BACT</name>
<accession>A0A1M6X5K5</accession>
<reference evidence="2" key="1">
    <citation type="submission" date="2016-11" db="EMBL/GenBank/DDBJ databases">
        <authorList>
            <person name="Varghese N."/>
            <person name="Submissions S."/>
        </authorList>
    </citation>
    <scope>NUCLEOTIDE SEQUENCE [LARGE SCALE GENOMIC DNA]</scope>
    <source>
        <strain evidence="2">DSM 18569</strain>
    </source>
</reference>
<dbReference type="Proteomes" id="UP000183947">
    <property type="component" value="Unassembled WGS sequence"/>
</dbReference>
<organism evidence="1 2">
    <name type="scientific">Hymenobacter psychrotolerans DSM 18569</name>
    <dbReference type="NCBI Taxonomy" id="1121959"/>
    <lineage>
        <taxon>Bacteria</taxon>
        <taxon>Pseudomonadati</taxon>
        <taxon>Bacteroidota</taxon>
        <taxon>Cytophagia</taxon>
        <taxon>Cytophagales</taxon>
        <taxon>Hymenobacteraceae</taxon>
        <taxon>Hymenobacter</taxon>
    </lineage>
</organism>
<protein>
    <submittedName>
        <fullName evidence="1">Uncharacterized protein</fullName>
    </submittedName>
</protein>
<evidence type="ECO:0000313" key="2">
    <source>
        <dbReference type="Proteomes" id="UP000183947"/>
    </source>
</evidence>
<sequence length="257" mass="28721">MKVKVVAAVAALVVGSTVPPESEQYRKQVLADNALRPAEQLSRYHRYDFSPLWLKTPNENVLGFIGQGYQRLRIKLLTACPDPQQPGRYLVAGKSKVNETPLPFEGTFRLLHVREAAALPAGLDGAPVPAVKAGILLAEYELKEPAGQRNAGVFRGVLRTNWYLDRHGKMHYDDLRKHAGAFSNNQAVGTWQSYKTRRTKPCNWGDYRIPAAGDLDQGAGEFSPSDNYVANGWQSYGQAWVENDAAARQKERAQWWK</sequence>
<proteinExistence type="predicted"/>
<keyword evidence="2" id="KW-1185">Reference proteome</keyword>
<dbReference type="STRING" id="1121959.SAMN02746009_01942"/>
<dbReference type="EMBL" id="FRAS01000009">
    <property type="protein sequence ID" value="SHL01201.1"/>
    <property type="molecule type" value="Genomic_DNA"/>
</dbReference>
<dbReference type="AlphaFoldDB" id="A0A1M6X5K5"/>